<sequence length="1418" mass="157380">MNYRMGLDVGSTTIKVVVLDEKDKIVFSDYRRHRSNIKISMSALLREVYETLGNVQTHISVTGSGGMLAAKWLEIPFIQEVVAGTLAVEKKIPKTDCAIELGGEDAKITFFEGSIEQRMNGTCAGGTGAFIDQMASLLKTDAAGLNELAEAHKMIYPIASRCGVFAKTDVQPLINEGAERADIAASVLQAVVNQTISGLACGHTIKGHVAFLGGPLYFLSELRQRFIETLELTPDEVEFPENSNLFVALGTAYASEKKEAVDFADVIDRLDNPFADDSGVGRLEPLFADDEERRAFIERHDKDKVKRGDLSTYSGPVYLGIDAGSTTTKAAIIGKDCELLYSYYSSNEGSPLDKSIEILRDIYGKLPKDVYIAKAASTGYGEGLIQSALHMDIGEIETMAHFKGAQYFRPQVDFILDIGGQDMKAMRIRSGTIDNIVLNEACSSGCGSFLETFAKSLNLPISDFVEAAMNAESPSNLGTRCTVFMNSKVKQAQKEGASVGDISAGLSYSVIRNALQKVIKVHNPKELGEHIVVQGGTFNNNAVLRAFEKITERDVVRPDVAGLMGAFGAALIARERRHKGEKSTIFGLEDLDKFDVTIKHRRCGACSNNCQLTINIFADGSRHVTGNRCEVGAGGSRHKKSIPNLYQYKYERLFNYEPLPENQAPRGVIGIPRALNQYENYPFWFTFLTSLGYRVLLSASSTRKIYEKGMSSIPSDSVCYPAKLTHGHIQDLIDQGIRKIWYPCVAYEEQEFDSADNCYNCPIVMSYPETIKYNMDSLAENDIDFMNPFLSLEDADRLKERLCEIFEPEGVSSDEVAAALRHAYGEKHHVARDMHDKGLETIEWLQEHGKRGIVLAGRPYHVDPEINHGLDNIITALDMAVLTEDSVAGLANADTAQPYRVLDQWKYHSRLYKAAEVVTRHDELELVQLTSFGCGLDAVTSEQTQEILEHKSKIYTLIKIDEVSNLGAIRIRMRSLKAAMEERRENDIVVPGKELTQRVTFTKDMKKKHTILCPQMSPIHFDLFSVALNASGYNVEVLPSVDDKAVDAGLSYVNNDACYPSILTVGQIMAALKSGKYDLNNVSVLMSQTGGPCRASNYVGFIRKALKEAGLEQIPVISINTVGLESNPGFKITPQMANRIAVAAVYGDLFQRVLYATRPYEKETGATDALYQMWRRKVRSSIIHPRPSAFKRNVREIVSQFDVLPRIEKTIPKVGVVGEILVKYHPTANNNLVQVLEDEGVEVVVPDIIDFFLYCSYNAIYKHDVLSGKASAKRNGKLIIRVIEMYRKNMKRALIKSRHFGPPSTIYKKAQKATELISLGNQGGEGWFLTAEMMELIEGGVENIVCVQPFACLPNHVMGKGMIKPIRKRYPYANISPIDYDPGASEVNQINRIKLMIETSWKNLEKKQASEALEEKIG</sequence>
<dbReference type="Pfam" id="PF09989">
    <property type="entry name" value="DUF2229"/>
    <property type="match status" value="1"/>
</dbReference>
<evidence type="ECO:0000256" key="2">
    <source>
        <dbReference type="ARBA" id="ARBA00022723"/>
    </source>
</evidence>
<dbReference type="InterPro" id="IPR018709">
    <property type="entry name" value="CoA_activase_DUF2229"/>
</dbReference>
<dbReference type="Proteomes" id="UP000004754">
    <property type="component" value="Unassembled WGS sequence"/>
</dbReference>
<dbReference type="eggNOG" id="COG3581">
    <property type="taxonomic scope" value="Bacteria"/>
</dbReference>
<dbReference type="GO" id="GO:0046872">
    <property type="term" value="F:metal ion binding"/>
    <property type="evidence" value="ECO:0007669"/>
    <property type="project" value="UniProtKB-KW"/>
</dbReference>
<feature type="domain" description="ATPase BadF/BadG/BcrA/BcrD type" evidence="5">
    <location>
        <begin position="6"/>
        <end position="214"/>
    </location>
</feature>
<feature type="domain" description="ATPase BadF/BadG/BcrA/BcrD type" evidence="5">
    <location>
        <begin position="319"/>
        <end position="573"/>
    </location>
</feature>
<reference evidence="7 8" key="1">
    <citation type="submission" date="2010-12" db="EMBL/GenBank/DDBJ databases">
        <authorList>
            <person name="Muzny D."/>
            <person name="Qin X."/>
            <person name="Deng J."/>
            <person name="Jiang H."/>
            <person name="Liu Y."/>
            <person name="Qu J."/>
            <person name="Song X.-Z."/>
            <person name="Zhang L."/>
            <person name="Thornton R."/>
            <person name="Coyle M."/>
            <person name="Francisco L."/>
            <person name="Jackson L."/>
            <person name="Javaid M."/>
            <person name="Korchina V."/>
            <person name="Kovar C."/>
            <person name="Mata R."/>
            <person name="Mathew T."/>
            <person name="Ngo R."/>
            <person name="Nguyen L."/>
            <person name="Nguyen N."/>
            <person name="Okwuonu G."/>
            <person name="Ongeri F."/>
            <person name="Pham C."/>
            <person name="Simmons D."/>
            <person name="Wilczek-Boney K."/>
            <person name="Hale W."/>
            <person name="Jakkamsetti A."/>
            <person name="Pham P."/>
            <person name="Ruth R."/>
            <person name="San Lucas F."/>
            <person name="Warren J."/>
            <person name="Zhang J."/>
            <person name="Zhao Z."/>
            <person name="Zhou C."/>
            <person name="Zhu D."/>
            <person name="Lee S."/>
            <person name="Bess C."/>
            <person name="Blankenburg K."/>
            <person name="Forbes L."/>
            <person name="Fu Q."/>
            <person name="Gubbala S."/>
            <person name="Hirani K."/>
            <person name="Jayaseelan J.C."/>
            <person name="Lara F."/>
            <person name="Munidasa M."/>
            <person name="Palculict T."/>
            <person name="Patil S."/>
            <person name="Pu L.-L."/>
            <person name="Saada N."/>
            <person name="Tang L."/>
            <person name="Weissenberger G."/>
            <person name="Zhu Y."/>
            <person name="Hemphill L."/>
            <person name="Shang Y."/>
            <person name="Youmans B."/>
            <person name="Ayvaz T."/>
            <person name="Ross M."/>
            <person name="Santibanez J."/>
            <person name="Aqrawi P."/>
            <person name="Gross S."/>
            <person name="Joshi V."/>
            <person name="Fowler G."/>
            <person name="Nazareth L."/>
            <person name="Reid J."/>
            <person name="Worley K."/>
            <person name="Petrosino J."/>
            <person name="Highlander S."/>
            <person name="Gibbs R."/>
        </authorList>
    </citation>
    <scope>NUCLEOTIDE SEQUENCE [LARGE SCALE GENOMIC DNA]</scope>
    <source>
        <strain evidence="7 8">ATCC 23263</strain>
    </source>
</reference>
<keyword evidence="8" id="KW-1185">Reference proteome</keyword>
<dbReference type="InterPro" id="IPR008275">
    <property type="entry name" value="CoA_E_activase_dom"/>
</dbReference>
<dbReference type="OrthoDB" id="9802715at2"/>
<evidence type="ECO:0000259" key="5">
    <source>
        <dbReference type="Pfam" id="PF01869"/>
    </source>
</evidence>
<accession>E6MFG3</accession>
<dbReference type="eggNOG" id="COG1924">
    <property type="taxonomic scope" value="Bacteria"/>
</dbReference>
<dbReference type="RefSeq" id="WP_006598170.1">
    <property type="nucleotide sequence ID" value="NZ_GL622359.1"/>
</dbReference>
<comment type="caution">
    <text evidence="7">The sequence shown here is derived from an EMBL/GenBank/DDBJ whole genome shotgun (WGS) entry which is preliminary data.</text>
</comment>
<keyword evidence="2" id="KW-0479">Metal-binding</keyword>
<keyword evidence="3" id="KW-0408">Iron</keyword>
<dbReference type="InterPro" id="IPR051805">
    <property type="entry name" value="Dehydratase_Activator_Redct"/>
</dbReference>
<feature type="domain" description="DUF2229" evidence="6">
    <location>
        <begin position="669"/>
        <end position="887"/>
    </location>
</feature>
<comment type="cofactor">
    <cofactor evidence="1">
        <name>[4Fe-4S] cluster</name>
        <dbReference type="ChEBI" id="CHEBI:49883"/>
    </cofactor>
</comment>
<evidence type="ECO:0000259" key="6">
    <source>
        <dbReference type="Pfam" id="PF09989"/>
    </source>
</evidence>
<dbReference type="PANTHER" id="PTHR32329">
    <property type="entry name" value="BIFUNCTIONAL PROTEIN [INCLUDES 2-HYDROXYACYL-COA DEHYDRATASE (N-TER) AND ITS ACTIVATOR DOMAIN (C_TERM)-RELATED"/>
    <property type="match status" value="1"/>
</dbReference>
<dbReference type="InterPro" id="IPR002731">
    <property type="entry name" value="ATPase_BadF"/>
</dbReference>
<dbReference type="NCBIfam" id="TIGR00241">
    <property type="entry name" value="CoA_E_activ"/>
    <property type="match status" value="1"/>
</dbReference>
<evidence type="ECO:0000256" key="3">
    <source>
        <dbReference type="ARBA" id="ARBA00023004"/>
    </source>
</evidence>
<dbReference type="PANTHER" id="PTHR32329:SF4">
    <property type="entry name" value="ACTIVATOR OF 2-HYDROXYACYL-COA DEHYDRATASE"/>
    <property type="match status" value="1"/>
</dbReference>
<dbReference type="CDD" id="cd24034">
    <property type="entry name" value="ASKHA_NBD_O66634-like_rpt1"/>
    <property type="match status" value="1"/>
</dbReference>
<evidence type="ECO:0000256" key="4">
    <source>
        <dbReference type="ARBA" id="ARBA00023014"/>
    </source>
</evidence>
<dbReference type="Pfam" id="PF01869">
    <property type="entry name" value="BcrAD_BadFG"/>
    <property type="match status" value="2"/>
</dbReference>
<evidence type="ECO:0000313" key="7">
    <source>
        <dbReference type="EMBL" id="EFV02150.1"/>
    </source>
</evidence>
<evidence type="ECO:0000256" key="1">
    <source>
        <dbReference type="ARBA" id="ARBA00001966"/>
    </source>
</evidence>
<dbReference type="SUPFAM" id="SSF53067">
    <property type="entry name" value="Actin-like ATPase domain"/>
    <property type="match status" value="2"/>
</dbReference>
<organism evidence="7 8">
    <name type="scientific">Pseudoramibacter alactolyticus ATCC 23263</name>
    <dbReference type="NCBI Taxonomy" id="887929"/>
    <lineage>
        <taxon>Bacteria</taxon>
        <taxon>Bacillati</taxon>
        <taxon>Bacillota</taxon>
        <taxon>Clostridia</taxon>
        <taxon>Eubacteriales</taxon>
        <taxon>Eubacteriaceae</taxon>
        <taxon>Pseudoramibacter</taxon>
    </lineage>
</organism>
<dbReference type="EMBL" id="AEQN01000012">
    <property type="protein sequence ID" value="EFV02150.1"/>
    <property type="molecule type" value="Genomic_DNA"/>
</dbReference>
<keyword evidence="4" id="KW-0411">Iron-sulfur</keyword>
<dbReference type="GO" id="GO:0051536">
    <property type="term" value="F:iron-sulfur cluster binding"/>
    <property type="evidence" value="ECO:0007669"/>
    <property type="project" value="UniProtKB-KW"/>
</dbReference>
<dbReference type="CDD" id="cd24035">
    <property type="entry name" value="ASKHA_NBD_O66634-like_rpt2"/>
    <property type="match status" value="1"/>
</dbReference>
<proteinExistence type="predicted"/>
<dbReference type="Gene3D" id="3.30.420.40">
    <property type="match status" value="4"/>
</dbReference>
<dbReference type="eggNOG" id="COG3580">
    <property type="taxonomic scope" value="Bacteria"/>
</dbReference>
<name>E6MFG3_9FIRM</name>
<dbReference type="STRING" id="887929.HMP0721_0746"/>
<dbReference type="HOGENOM" id="CLU_002393_1_0_9"/>
<dbReference type="InterPro" id="IPR043129">
    <property type="entry name" value="ATPase_NBD"/>
</dbReference>
<gene>
    <name evidence="7" type="ORF">HMP0721_0746</name>
</gene>
<evidence type="ECO:0000313" key="8">
    <source>
        <dbReference type="Proteomes" id="UP000004754"/>
    </source>
</evidence>
<protein>
    <submittedName>
        <fullName evidence="7">Putative CoA-substrate-specific enzyme activase</fullName>
    </submittedName>
</protein>